<proteinExistence type="predicted"/>
<keyword evidence="1" id="KW-1133">Transmembrane helix</keyword>
<keyword evidence="3" id="KW-1185">Reference proteome</keyword>
<dbReference type="EMBL" id="ML978348">
    <property type="protein sequence ID" value="KAF2023444.1"/>
    <property type="molecule type" value="Genomic_DNA"/>
</dbReference>
<evidence type="ECO:0000313" key="2">
    <source>
        <dbReference type="EMBL" id="KAF2023444.1"/>
    </source>
</evidence>
<keyword evidence="1" id="KW-0812">Transmembrane</keyword>
<feature type="transmembrane region" description="Helical" evidence="1">
    <location>
        <begin position="72"/>
        <end position="93"/>
    </location>
</feature>
<evidence type="ECO:0000256" key="1">
    <source>
        <dbReference type="SAM" id="Phobius"/>
    </source>
</evidence>
<dbReference type="Proteomes" id="UP000799777">
    <property type="component" value="Unassembled WGS sequence"/>
</dbReference>
<gene>
    <name evidence="2" type="ORF">EK21DRAFT_80913</name>
</gene>
<protein>
    <submittedName>
        <fullName evidence="2">Uncharacterized protein</fullName>
    </submittedName>
</protein>
<sequence length="96" mass="11098">KMGGWRGEVVYCALLARQSTHLLSLRYGSDIEALIPDFKHVYPAFEVCVDISSCVVVYSAYWSSGYPWYKVFIVWSTFSSFVEFAYLAFLTILKFR</sequence>
<accession>A0A9P4LGR2</accession>
<keyword evidence="1" id="KW-0472">Membrane</keyword>
<feature type="non-terminal residue" evidence="2">
    <location>
        <position position="1"/>
    </location>
</feature>
<comment type="caution">
    <text evidence="2">The sequence shown here is derived from an EMBL/GenBank/DDBJ whole genome shotgun (WGS) entry which is preliminary data.</text>
</comment>
<dbReference type="AlphaFoldDB" id="A0A9P4LGR2"/>
<reference evidence="2" key="1">
    <citation type="journal article" date="2020" name="Stud. Mycol.">
        <title>101 Dothideomycetes genomes: a test case for predicting lifestyles and emergence of pathogens.</title>
        <authorList>
            <person name="Haridas S."/>
            <person name="Albert R."/>
            <person name="Binder M."/>
            <person name="Bloem J."/>
            <person name="Labutti K."/>
            <person name="Salamov A."/>
            <person name="Andreopoulos B."/>
            <person name="Baker S."/>
            <person name="Barry K."/>
            <person name="Bills G."/>
            <person name="Bluhm B."/>
            <person name="Cannon C."/>
            <person name="Castanera R."/>
            <person name="Culley D."/>
            <person name="Daum C."/>
            <person name="Ezra D."/>
            <person name="Gonzalez J."/>
            <person name="Henrissat B."/>
            <person name="Kuo A."/>
            <person name="Liang C."/>
            <person name="Lipzen A."/>
            <person name="Lutzoni F."/>
            <person name="Magnuson J."/>
            <person name="Mondo S."/>
            <person name="Nolan M."/>
            <person name="Ohm R."/>
            <person name="Pangilinan J."/>
            <person name="Park H.-J."/>
            <person name="Ramirez L."/>
            <person name="Alfaro M."/>
            <person name="Sun H."/>
            <person name="Tritt A."/>
            <person name="Yoshinaga Y."/>
            <person name="Zwiers L.-H."/>
            <person name="Turgeon B."/>
            <person name="Goodwin S."/>
            <person name="Spatafora J."/>
            <person name="Crous P."/>
            <person name="Grigoriev I."/>
        </authorList>
    </citation>
    <scope>NUCLEOTIDE SEQUENCE</scope>
    <source>
        <strain evidence="2">CBS 110217</strain>
    </source>
</reference>
<name>A0A9P4LGR2_9PLEO</name>
<evidence type="ECO:0000313" key="3">
    <source>
        <dbReference type="Proteomes" id="UP000799777"/>
    </source>
</evidence>
<organism evidence="2 3">
    <name type="scientific">Setomelanomma holmii</name>
    <dbReference type="NCBI Taxonomy" id="210430"/>
    <lineage>
        <taxon>Eukaryota</taxon>
        <taxon>Fungi</taxon>
        <taxon>Dikarya</taxon>
        <taxon>Ascomycota</taxon>
        <taxon>Pezizomycotina</taxon>
        <taxon>Dothideomycetes</taxon>
        <taxon>Pleosporomycetidae</taxon>
        <taxon>Pleosporales</taxon>
        <taxon>Pleosporineae</taxon>
        <taxon>Phaeosphaeriaceae</taxon>
        <taxon>Setomelanomma</taxon>
    </lineage>
</organism>
<dbReference type="OrthoDB" id="3788479at2759"/>